<protein>
    <submittedName>
        <fullName evidence="2">Uncharacterized protein</fullName>
    </submittedName>
</protein>
<accession>A0A5M9JG78</accession>
<comment type="caution">
    <text evidence="2">The sequence shown here is derived from an EMBL/GenBank/DDBJ whole genome shotgun (WGS) entry which is preliminary data.</text>
</comment>
<keyword evidence="3" id="KW-1185">Reference proteome</keyword>
<sequence length="127" mass="14262">MGWERDGSKCGMSRLMSSSERSYKEVQRTDNLNTEYDEKMTMMGLGLAMESTASDQVIINRIWEFGTTAKGSGNGWCVAISTALSRFLLSCIRVGFSFMARCVRQYLSILNMRQISLCAWVGIGFVK</sequence>
<evidence type="ECO:0000313" key="3">
    <source>
        <dbReference type="Proteomes" id="UP000322873"/>
    </source>
</evidence>
<evidence type="ECO:0000256" key="1">
    <source>
        <dbReference type="SAM" id="MobiDB-lite"/>
    </source>
</evidence>
<gene>
    <name evidence="2" type="ORF">EYC84_010065</name>
</gene>
<dbReference type="EMBL" id="VICG01000011">
    <property type="protein sequence ID" value="KAA8566969.1"/>
    <property type="molecule type" value="Genomic_DNA"/>
</dbReference>
<dbReference type="AlphaFoldDB" id="A0A5M9JG78"/>
<dbReference type="VEuPathDB" id="FungiDB:MFRU_007g01370"/>
<evidence type="ECO:0000313" key="2">
    <source>
        <dbReference type="EMBL" id="KAA8566969.1"/>
    </source>
</evidence>
<proteinExistence type="predicted"/>
<organism evidence="2 3">
    <name type="scientific">Monilinia fructicola</name>
    <name type="common">Brown rot fungus</name>
    <name type="synonym">Ciboria fructicola</name>
    <dbReference type="NCBI Taxonomy" id="38448"/>
    <lineage>
        <taxon>Eukaryota</taxon>
        <taxon>Fungi</taxon>
        <taxon>Dikarya</taxon>
        <taxon>Ascomycota</taxon>
        <taxon>Pezizomycotina</taxon>
        <taxon>Leotiomycetes</taxon>
        <taxon>Helotiales</taxon>
        <taxon>Sclerotiniaceae</taxon>
        <taxon>Monilinia</taxon>
    </lineage>
</organism>
<reference evidence="2 3" key="1">
    <citation type="submission" date="2019-06" db="EMBL/GenBank/DDBJ databases">
        <title>Genome Sequence of the Brown Rot Fungal Pathogen Monilinia fructicola.</title>
        <authorList>
            <person name="De Miccolis Angelini R.M."/>
            <person name="Landi L."/>
            <person name="Abate D."/>
            <person name="Pollastro S."/>
            <person name="Romanazzi G."/>
            <person name="Faretra F."/>
        </authorList>
    </citation>
    <scope>NUCLEOTIDE SEQUENCE [LARGE SCALE GENOMIC DNA]</scope>
    <source>
        <strain evidence="2 3">Mfrc123</strain>
    </source>
</reference>
<name>A0A5M9JG78_MONFR</name>
<dbReference type="Proteomes" id="UP000322873">
    <property type="component" value="Unassembled WGS sequence"/>
</dbReference>
<feature type="region of interest" description="Disordered" evidence="1">
    <location>
        <begin position="1"/>
        <end position="22"/>
    </location>
</feature>